<dbReference type="Proteomes" id="UP000245778">
    <property type="component" value="Unassembled WGS sequence"/>
</dbReference>
<evidence type="ECO:0000313" key="3">
    <source>
        <dbReference type="Proteomes" id="UP000245778"/>
    </source>
</evidence>
<accession>A0A2U1CFC9</accession>
<comment type="caution">
    <text evidence="2">The sequence shown here is derived from an EMBL/GenBank/DDBJ whole genome shotgun (WGS) entry which is preliminary data.</text>
</comment>
<feature type="coiled-coil region" evidence="1">
    <location>
        <begin position="36"/>
        <end position="63"/>
    </location>
</feature>
<proteinExistence type="predicted"/>
<keyword evidence="1" id="KW-0175">Coiled coil</keyword>
<dbReference type="GeneID" id="93228132"/>
<dbReference type="EMBL" id="QEKK01000001">
    <property type="protein sequence ID" value="PVY59618.1"/>
    <property type="molecule type" value="Genomic_DNA"/>
</dbReference>
<reference evidence="2 3" key="1">
    <citation type="submission" date="2018-04" db="EMBL/GenBank/DDBJ databases">
        <title>Genomic Encyclopedia of Type Strains, Phase IV (KMG-IV): sequencing the most valuable type-strain genomes for metagenomic binning, comparative biology and taxonomic classification.</title>
        <authorList>
            <person name="Goeker M."/>
        </authorList>
    </citation>
    <scope>NUCLEOTIDE SEQUENCE [LARGE SCALE GENOMIC DNA]</scope>
    <source>
        <strain evidence="2 3">DSM 26588</strain>
    </source>
</reference>
<dbReference type="OrthoDB" id="5387728at2"/>
<evidence type="ECO:0000313" key="2">
    <source>
        <dbReference type="EMBL" id="PVY59618.1"/>
    </source>
</evidence>
<dbReference type="CDD" id="cd11539">
    <property type="entry name" value="NTP-PPase_u2"/>
    <property type="match status" value="1"/>
</dbReference>
<dbReference type="AlphaFoldDB" id="A0A2U1CFC9"/>
<gene>
    <name evidence="2" type="ORF">C7373_101132</name>
</gene>
<organism evidence="2 3">
    <name type="scientific">Intestinimonas butyriciproducens</name>
    <dbReference type="NCBI Taxonomy" id="1297617"/>
    <lineage>
        <taxon>Bacteria</taxon>
        <taxon>Bacillati</taxon>
        <taxon>Bacillota</taxon>
        <taxon>Clostridia</taxon>
        <taxon>Eubacteriales</taxon>
        <taxon>Intestinimonas</taxon>
    </lineage>
</organism>
<protein>
    <submittedName>
        <fullName evidence="2">Uncharacterized protein</fullName>
    </submittedName>
</protein>
<name>A0A2U1CFC9_9FIRM</name>
<dbReference type="RefSeq" id="WP_116721380.1">
    <property type="nucleotide sequence ID" value="NZ_CP011524.1"/>
</dbReference>
<sequence>MDIQRAIEILNPEHRELYYEREGGLEEVTEACRMGVEALKAQLAAADEAMTAAQQEMALYEAAVQTYGANAQILIAVEEMAELTKALLKFIRYGKRPAVLESINEERADVEIMLNQLHVIFGDCSDWESIKLSRLADRLEAEKEAGTVCGATDLPCIKCQPGGCENRKDKE</sequence>
<evidence type="ECO:0000256" key="1">
    <source>
        <dbReference type="SAM" id="Coils"/>
    </source>
</evidence>